<keyword evidence="2" id="KW-1185">Reference proteome</keyword>
<dbReference type="OrthoDB" id="5147098at2"/>
<dbReference type="Proteomes" id="UP000221394">
    <property type="component" value="Unassembled WGS sequence"/>
</dbReference>
<sequence>MAVLLVWCVLAMLVVGCVLWTLRTSTIAHEEERNAQVDPFRVLELERRLAVAAERIRRVDADPTMFARAHHLRAALWAYDALLREACEIAGAGQPDVERHAVEVTALKRALSAQDLPEEVSALSTQSLGDPDARFQRELELGARGWSW</sequence>
<reference evidence="1 2" key="1">
    <citation type="submission" date="2017-10" db="EMBL/GenBank/DDBJ databases">
        <title>Sequencing the genomes of 1000 actinobacteria strains.</title>
        <authorList>
            <person name="Klenk H.-P."/>
        </authorList>
    </citation>
    <scope>NUCLEOTIDE SEQUENCE [LARGE SCALE GENOMIC DNA]</scope>
    <source>
        <strain evidence="1 2">DSM 21574</strain>
    </source>
</reference>
<accession>A0A2A9E9F7</accession>
<dbReference type="EMBL" id="PDJH01000001">
    <property type="protein sequence ID" value="PFG35578.1"/>
    <property type="molecule type" value="Genomic_DNA"/>
</dbReference>
<organism evidence="1 2">
    <name type="scientific">Flavimobilis soli</name>
    <dbReference type="NCBI Taxonomy" id="442709"/>
    <lineage>
        <taxon>Bacteria</taxon>
        <taxon>Bacillati</taxon>
        <taxon>Actinomycetota</taxon>
        <taxon>Actinomycetes</taxon>
        <taxon>Micrococcales</taxon>
        <taxon>Jonesiaceae</taxon>
        <taxon>Flavimobilis</taxon>
    </lineage>
</organism>
<protein>
    <submittedName>
        <fullName evidence="1">Uncharacterized protein</fullName>
    </submittedName>
</protein>
<dbReference type="RefSeq" id="WP_098456864.1">
    <property type="nucleotide sequence ID" value="NZ_PDJH01000001.1"/>
</dbReference>
<dbReference type="AlphaFoldDB" id="A0A2A9E9F7"/>
<proteinExistence type="predicted"/>
<gene>
    <name evidence="1" type="ORF">ATL41_0273</name>
</gene>
<name>A0A2A9E9F7_9MICO</name>
<comment type="caution">
    <text evidence="1">The sequence shown here is derived from an EMBL/GenBank/DDBJ whole genome shotgun (WGS) entry which is preliminary data.</text>
</comment>
<evidence type="ECO:0000313" key="2">
    <source>
        <dbReference type="Proteomes" id="UP000221394"/>
    </source>
</evidence>
<evidence type="ECO:0000313" key="1">
    <source>
        <dbReference type="EMBL" id="PFG35578.1"/>
    </source>
</evidence>